<dbReference type="EMBL" id="QLST01000009">
    <property type="protein sequence ID" value="RBA28137.1"/>
    <property type="molecule type" value="Genomic_DNA"/>
</dbReference>
<sequence>MLLSLSIKNYALIEHLEVDFSNQFSIITGETGAGKSILLGALGLVLGNRADLSSLKDDQQKCVIEAQFQLSKYQLQTVFESNDLDYDDNTIIRREILPTGKSRAFVNDSPVNLQQLQELATYLIDIHSQNETRALVNEAYQIEVLDLVAQNEAFLKQYQNELKQYKLLQKQYNQLVSDKDSLVKEQEYNRFLLEELLQANLTSGEQELLEEELEKLSNVEFIKENLDKILAVANEEQIGLLSLLSETKQAFGRIQGFSTSFKDLSERINSIGIEFQDVLDETFRESDKIINDPERLEWVQNKLQAIYNLQKKHQVTSVDDLLIIQNQLDDKVVLVDELDTTIQKLEQEIASQLEKVKDIANLISDQRKKVAPKLTAEMEVVLTQLGMPDAQLVFDFQKANSFLSTGNDLVILQFSANKGMPLGTLKKVASGGEMSRIMLALKAVLANYSNLPTIIFDEIDTGVSGEIAIKMGEIMKTMSQRLQVFAITHLPQIAAKGNQHYKVFKFNQGETTISELKQLSENERITEIAEMLSGKAITDSAIVHAKALLN</sequence>
<dbReference type="PANTHER" id="PTHR11059:SF0">
    <property type="entry name" value="DNA REPAIR PROTEIN RECN"/>
    <property type="match status" value="1"/>
</dbReference>
<dbReference type="RefSeq" id="WP_113989181.1">
    <property type="nucleotide sequence ID" value="NZ_QLST01000009.1"/>
</dbReference>
<keyword evidence="7 9" id="KW-0234">DNA repair</keyword>
<evidence type="ECO:0000256" key="5">
    <source>
        <dbReference type="ARBA" id="ARBA00022763"/>
    </source>
</evidence>
<evidence type="ECO:0000313" key="12">
    <source>
        <dbReference type="EMBL" id="RBA28137.1"/>
    </source>
</evidence>
<dbReference type="OrthoDB" id="9806954at2"/>
<keyword evidence="10" id="KW-0175">Coiled coil</keyword>
<keyword evidence="4" id="KW-0547">Nucleotide-binding</keyword>
<evidence type="ECO:0000256" key="6">
    <source>
        <dbReference type="ARBA" id="ARBA00022840"/>
    </source>
</evidence>
<evidence type="ECO:0000256" key="1">
    <source>
        <dbReference type="ARBA" id="ARBA00003618"/>
    </source>
</evidence>
<dbReference type="PANTHER" id="PTHR11059">
    <property type="entry name" value="DNA REPAIR PROTEIN RECN"/>
    <property type="match status" value="1"/>
</dbReference>
<gene>
    <name evidence="12" type="primary">recN</name>
    <name evidence="12" type="ORF">DPN68_08260</name>
</gene>
<keyword evidence="13" id="KW-1185">Reference proteome</keyword>
<evidence type="ECO:0000313" key="13">
    <source>
        <dbReference type="Proteomes" id="UP000253319"/>
    </source>
</evidence>
<evidence type="ECO:0000256" key="7">
    <source>
        <dbReference type="ARBA" id="ARBA00023204"/>
    </source>
</evidence>
<dbReference type="CDD" id="cd03241">
    <property type="entry name" value="ABC_RecN"/>
    <property type="match status" value="1"/>
</dbReference>
<name>A0A365P0W7_9FLAO</name>
<dbReference type="InterPro" id="IPR004604">
    <property type="entry name" value="DNA_recomb/repair_RecN"/>
</dbReference>
<comment type="similarity">
    <text evidence="2 9">Belongs to the RecN family.</text>
</comment>
<dbReference type="PIRSF" id="PIRSF003128">
    <property type="entry name" value="RecN"/>
    <property type="match status" value="1"/>
</dbReference>
<accession>A0A365P0W7</accession>
<dbReference type="InterPro" id="IPR003395">
    <property type="entry name" value="RecF/RecN/SMC_N"/>
</dbReference>
<protein>
    <recommendedName>
        <fullName evidence="3 9">DNA repair protein RecN</fullName>
    </recommendedName>
    <alternativeName>
        <fullName evidence="8 9">Recombination protein N</fullName>
    </alternativeName>
</protein>
<keyword evidence="5 9" id="KW-0227">DNA damage</keyword>
<evidence type="ECO:0000259" key="11">
    <source>
        <dbReference type="Pfam" id="PF02463"/>
    </source>
</evidence>
<comment type="function">
    <text evidence="1 9">May be involved in recombinational repair of damaged DNA.</text>
</comment>
<dbReference type="GO" id="GO:0006310">
    <property type="term" value="P:DNA recombination"/>
    <property type="evidence" value="ECO:0007669"/>
    <property type="project" value="InterPro"/>
</dbReference>
<comment type="caution">
    <text evidence="12">The sequence shown here is derived from an EMBL/GenBank/DDBJ whole genome shotgun (WGS) entry which is preliminary data.</text>
</comment>
<dbReference type="InterPro" id="IPR027417">
    <property type="entry name" value="P-loop_NTPase"/>
</dbReference>
<proteinExistence type="inferred from homology"/>
<feature type="coiled-coil region" evidence="10">
    <location>
        <begin position="151"/>
        <end position="185"/>
    </location>
</feature>
<dbReference type="NCBIfam" id="TIGR00634">
    <property type="entry name" value="recN"/>
    <property type="match status" value="1"/>
</dbReference>
<dbReference type="AlphaFoldDB" id="A0A365P0W7"/>
<dbReference type="Gene3D" id="3.40.50.300">
    <property type="entry name" value="P-loop containing nucleotide triphosphate hydrolases"/>
    <property type="match status" value="2"/>
</dbReference>
<dbReference type="GO" id="GO:0006281">
    <property type="term" value="P:DNA repair"/>
    <property type="evidence" value="ECO:0007669"/>
    <property type="project" value="UniProtKB-KW"/>
</dbReference>
<feature type="domain" description="RecF/RecN/SMC N-terminal" evidence="11">
    <location>
        <begin position="6"/>
        <end position="511"/>
    </location>
</feature>
<evidence type="ECO:0000256" key="4">
    <source>
        <dbReference type="ARBA" id="ARBA00022741"/>
    </source>
</evidence>
<organism evidence="12 13">
    <name type="scientific">Flavobacterium tibetense</name>
    <dbReference type="NCBI Taxonomy" id="2233533"/>
    <lineage>
        <taxon>Bacteria</taxon>
        <taxon>Pseudomonadati</taxon>
        <taxon>Bacteroidota</taxon>
        <taxon>Flavobacteriia</taxon>
        <taxon>Flavobacteriales</taxon>
        <taxon>Flavobacteriaceae</taxon>
        <taxon>Flavobacterium</taxon>
    </lineage>
</organism>
<dbReference type="Proteomes" id="UP000253319">
    <property type="component" value="Unassembled WGS sequence"/>
</dbReference>
<dbReference type="GO" id="GO:0005524">
    <property type="term" value="F:ATP binding"/>
    <property type="evidence" value="ECO:0007669"/>
    <property type="project" value="UniProtKB-KW"/>
</dbReference>
<dbReference type="GO" id="GO:0009432">
    <property type="term" value="P:SOS response"/>
    <property type="evidence" value="ECO:0007669"/>
    <property type="project" value="TreeGrafter"/>
</dbReference>
<keyword evidence="6" id="KW-0067">ATP-binding</keyword>
<dbReference type="SUPFAM" id="SSF52540">
    <property type="entry name" value="P-loop containing nucleoside triphosphate hydrolases"/>
    <property type="match status" value="2"/>
</dbReference>
<evidence type="ECO:0000256" key="10">
    <source>
        <dbReference type="SAM" id="Coils"/>
    </source>
</evidence>
<dbReference type="Pfam" id="PF02463">
    <property type="entry name" value="SMC_N"/>
    <property type="match status" value="1"/>
</dbReference>
<evidence type="ECO:0000256" key="9">
    <source>
        <dbReference type="PIRNR" id="PIRNR003128"/>
    </source>
</evidence>
<reference evidence="12 13" key="1">
    <citation type="submission" date="2018-06" db="EMBL/GenBank/DDBJ databases">
        <title>Flavobacterium tibetense sp. nov., isolated from a wetland YonghuCo on Tibetan Plateau.</title>
        <authorList>
            <person name="Xing P."/>
            <person name="Phurbu D."/>
            <person name="Lu H."/>
        </authorList>
    </citation>
    <scope>NUCLEOTIDE SEQUENCE [LARGE SCALE GENOMIC DNA]</scope>
    <source>
        <strain evidence="12 13">YH5</strain>
    </source>
</reference>
<evidence type="ECO:0000256" key="8">
    <source>
        <dbReference type="ARBA" id="ARBA00033408"/>
    </source>
</evidence>
<feature type="coiled-coil region" evidence="10">
    <location>
        <begin position="328"/>
        <end position="362"/>
    </location>
</feature>
<evidence type="ECO:0000256" key="3">
    <source>
        <dbReference type="ARBA" id="ARBA00021315"/>
    </source>
</evidence>
<evidence type="ECO:0000256" key="2">
    <source>
        <dbReference type="ARBA" id="ARBA00009441"/>
    </source>
</evidence>
<dbReference type="GO" id="GO:0043590">
    <property type="term" value="C:bacterial nucleoid"/>
    <property type="evidence" value="ECO:0007669"/>
    <property type="project" value="TreeGrafter"/>
</dbReference>